<feature type="transmembrane region" description="Helical" evidence="8">
    <location>
        <begin position="12"/>
        <end position="31"/>
    </location>
</feature>
<evidence type="ECO:0000313" key="10">
    <source>
        <dbReference type="EMBL" id="TDN64123.1"/>
    </source>
</evidence>
<feature type="transmembrane region" description="Helical" evidence="8">
    <location>
        <begin position="181"/>
        <end position="204"/>
    </location>
</feature>
<dbReference type="EMBL" id="SNVX01000001">
    <property type="protein sequence ID" value="TDN64123.1"/>
    <property type="molecule type" value="Genomic_DNA"/>
</dbReference>
<keyword evidence="7 8" id="KW-0472">Membrane</keyword>
<evidence type="ECO:0000256" key="5">
    <source>
        <dbReference type="ARBA" id="ARBA00022692"/>
    </source>
</evidence>
<dbReference type="CDD" id="cd06261">
    <property type="entry name" value="TM_PBP2"/>
    <property type="match status" value="1"/>
</dbReference>
<dbReference type="GO" id="GO:0005886">
    <property type="term" value="C:plasma membrane"/>
    <property type="evidence" value="ECO:0007669"/>
    <property type="project" value="UniProtKB-SubCell"/>
</dbReference>
<evidence type="ECO:0000256" key="4">
    <source>
        <dbReference type="ARBA" id="ARBA00022519"/>
    </source>
</evidence>
<protein>
    <submittedName>
        <fullName evidence="10">NitT/TauT family transport system permease protein</fullName>
    </submittedName>
</protein>
<comment type="subcellular location">
    <subcellularLocation>
        <location evidence="1">Cell inner membrane</location>
        <topology evidence="1">Multi-pass membrane protein</topology>
    </subcellularLocation>
    <subcellularLocation>
        <location evidence="8">Cell membrane</location>
        <topology evidence="8">Multi-pass membrane protein</topology>
    </subcellularLocation>
</comment>
<keyword evidence="3" id="KW-1003">Cell membrane</keyword>
<keyword evidence="11" id="KW-1185">Reference proteome</keyword>
<dbReference type="GO" id="GO:0055085">
    <property type="term" value="P:transmembrane transport"/>
    <property type="evidence" value="ECO:0007669"/>
    <property type="project" value="InterPro"/>
</dbReference>
<evidence type="ECO:0000256" key="7">
    <source>
        <dbReference type="ARBA" id="ARBA00023136"/>
    </source>
</evidence>
<dbReference type="InterPro" id="IPR000515">
    <property type="entry name" value="MetI-like"/>
</dbReference>
<comment type="caution">
    <text evidence="10">The sequence shown here is derived from an EMBL/GenBank/DDBJ whole genome shotgun (WGS) entry which is preliminary data.</text>
</comment>
<dbReference type="RefSeq" id="WP_133459765.1">
    <property type="nucleotide sequence ID" value="NZ_SNVX01000001.1"/>
</dbReference>
<feature type="transmembrane region" description="Helical" evidence="8">
    <location>
        <begin position="101"/>
        <end position="121"/>
    </location>
</feature>
<comment type="similarity">
    <text evidence="8">Belongs to the binding-protein-dependent transport system permease family.</text>
</comment>
<feature type="transmembrane region" description="Helical" evidence="8">
    <location>
        <begin position="224"/>
        <end position="246"/>
    </location>
</feature>
<evidence type="ECO:0000256" key="3">
    <source>
        <dbReference type="ARBA" id="ARBA00022475"/>
    </source>
</evidence>
<dbReference type="Proteomes" id="UP000295530">
    <property type="component" value="Unassembled WGS sequence"/>
</dbReference>
<dbReference type="PROSITE" id="PS50928">
    <property type="entry name" value="ABC_TM1"/>
    <property type="match status" value="1"/>
</dbReference>
<organism evidence="10 11">
    <name type="scientific">Scandinavium goeteborgense</name>
    <dbReference type="NCBI Taxonomy" id="1851514"/>
    <lineage>
        <taxon>Bacteria</taxon>
        <taxon>Pseudomonadati</taxon>
        <taxon>Pseudomonadota</taxon>
        <taxon>Gammaproteobacteria</taxon>
        <taxon>Enterobacterales</taxon>
        <taxon>Enterobacteriaceae</taxon>
        <taxon>Scandinavium</taxon>
    </lineage>
</organism>
<feature type="transmembrane region" description="Helical" evidence="8">
    <location>
        <begin position="127"/>
        <end position="148"/>
    </location>
</feature>
<accession>A0A4R6EWI5</accession>
<dbReference type="Pfam" id="PF00528">
    <property type="entry name" value="BPD_transp_1"/>
    <property type="match status" value="1"/>
</dbReference>
<name>A0A4R6EWI5_SCAGO</name>
<keyword evidence="5 8" id="KW-0812">Transmembrane</keyword>
<evidence type="ECO:0000256" key="1">
    <source>
        <dbReference type="ARBA" id="ARBA00004429"/>
    </source>
</evidence>
<dbReference type="OrthoDB" id="8138334at2"/>
<reference evidence="10 11" key="1">
    <citation type="submission" date="2019-03" db="EMBL/GenBank/DDBJ databases">
        <title>Genomic analyses of the natural microbiome of Caenorhabditis elegans.</title>
        <authorList>
            <person name="Samuel B."/>
        </authorList>
    </citation>
    <scope>NUCLEOTIDE SEQUENCE [LARGE SCALE GENOMIC DNA]</scope>
    <source>
        <strain evidence="10 11">BIGb0156</strain>
    </source>
</reference>
<dbReference type="Gene3D" id="1.10.3720.10">
    <property type="entry name" value="MetI-like"/>
    <property type="match status" value="1"/>
</dbReference>
<dbReference type="PANTHER" id="PTHR30151:SF41">
    <property type="entry name" value="ABC TRANSPORTER PERMEASE PROTEIN"/>
    <property type="match status" value="1"/>
</dbReference>
<keyword evidence="4" id="KW-0997">Cell inner membrane</keyword>
<dbReference type="SUPFAM" id="SSF161098">
    <property type="entry name" value="MetI-like"/>
    <property type="match status" value="1"/>
</dbReference>
<sequence length="264" mass="28855">MTKPLIQYPQVQLALWPLLVLIILLAVWEIGFRQFAVPIYLAPKPSDIAVTLYQQHSALFGSLLVTLKVTLLAFLLAVMIGTLIAFLCVQSRVIESCLMPWAILFQVTPVVAIAPLVIIWIHNTTLALVVCAMLVAVFPVLTNTTLGLRSVNPGLLNLFYINQASRWQVLMRLRVPNALPYFFSGLRISCGLALIGAVVAEFVAGTGGSGAGLAWQILQAGFQLNLPLMFAALFLITCTGLALWALMSLITRLCLRGWHDSELA</sequence>
<dbReference type="PANTHER" id="PTHR30151">
    <property type="entry name" value="ALKANE SULFONATE ABC TRANSPORTER-RELATED, MEMBRANE SUBUNIT"/>
    <property type="match status" value="1"/>
</dbReference>
<proteinExistence type="inferred from homology"/>
<feature type="transmembrane region" description="Helical" evidence="8">
    <location>
        <begin position="69"/>
        <end position="89"/>
    </location>
</feature>
<keyword evidence="2 8" id="KW-0813">Transport</keyword>
<feature type="domain" description="ABC transmembrane type-1" evidence="9">
    <location>
        <begin position="63"/>
        <end position="247"/>
    </location>
</feature>
<evidence type="ECO:0000259" key="9">
    <source>
        <dbReference type="PROSITE" id="PS50928"/>
    </source>
</evidence>
<gene>
    <name evidence="10" type="ORF">EC847_10146</name>
</gene>
<evidence type="ECO:0000256" key="6">
    <source>
        <dbReference type="ARBA" id="ARBA00022989"/>
    </source>
</evidence>
<evidence type="ECO:0000256" key="8">
    <source>
        <dbReference type="RuleBase" id="RU363032"/>
    </source>
</evidence>
<dbReference type="AlphaFoldDB" id="A0A4R6EWI5"/>
<evidence type="ECO:0000313" key="11">
    <source>
        <dbReference type="Proteomes" id="UP000295530"/>
    </source>
</evidence>
<evidence type="ECO:0000256" key="2">
    <source>
        <dbReference type="ARBA" id="ARBA00022448"/>
    </source>
</evidence>
<dbReference type="InterPro" id="IPR035906">
    <property type="entry name" value="MetI-like_sf"/>
</dbReference>
<keyword evidence="6 8" id="KW-1133">Transmembrane helix</keyword>